<dbReference type="RefSeq" id="WP_379187342.1">
    <property type="nucleotide sequence ID" value="NZ_JBHSOW010000025.1"/>
</dbReference>
<sequence length="58" mass="6654">MYLNTYVAEKLMEYKQAELKEISSNAGSLRKETKYVSLLRKIIALNAQRIVNNTPCCT</sequence>
<name>A0ABW0VXD4_9BACL</name>
<accession>A0ABW0VXD4</accession>
<organism evidence="1 2">
    <name type="scientific">Paenibacillus solisilvae</name>
    <dbReference type="NCBI Taxonomy" id="2486751"/>
    <lineage>
        <taxon>Bacteria</taxon>
        <taxon>Bacillati</taxon>
        <taxon>Bacillota</taxon>
        <taxon>Bacilli</taxon>
        <taxon>Bacillales</taxon>
        <taxon>Paenibacillaceae</taxon>
        <taxon>Paenibacillus</taxon>
    </lineage>
</organism>
<proteinExistence type="predicted"/>
<dbReference type="Proteomes" id="UP001596047">
    <property type="component" value="Unassembled WGS sequence"/>
</dbReference>
<protein>
    <submittedName>
        <fullName evidence="1">Uncharacterized protein</fullName>
    </submittedName>
</protein>
<keyword evidence="2" id="KW-1185">Reference proteome</keyword>
<evidence type="ECO:0000313" key="2">
    <source>
        <dbReference type="Proteomes" id="UP001596047"/>
    </source>
</evidence>
<evidence type="ECO:0000313" key="1">
    <source>
        <dbReference type="EMBL" id="MFC5648850.1"/>
    </source>
</evidence>
<reference evidence="2" key="1">
    <citation type="journal article" date="2019" name="Int. J. Syst. Evol. Microbiol.">
        <title>The Global Catalogue of Microorganisms (GCM) 10K type strain sequencing project: providing services to taxonomists for standard genome sequencing and annotation.</title>
        <authorList>
            <consortium name="The Broad Institute Genomics Platform"/>
            <consortium name="The Broad Institute Genome Sequencing Center for Infectious Disease"/>
            <person name="Wu L."/>
            <person name="Ma J."/>
        </authorList>
    </citation>
    <scope>NUCLEOTIDE SEQUENCE [LARGE SCALE GENOMIC DNA]</scope>
    <source>
        <strain evidence="2">CGMCC 1.3240</strain>
    </source>
</reference>
<gene>
    <name evidence="1" type="ORF">ACFPYJ_06860</name>
</gene>
<comment type="caution">
    <text evidence="1">The sequence shown here is derived from an EMBL/GenBank/DDBJ whole genome shotgun (WGS) entry which is preliminary data.</text>
</comment>
<dbReference type="EMBL" id="JBHSOW010000025">
    <property type="protein sequence ID" value="MFC5648850.1"/>
    <property type="molecule type" value="Genomic_DNA"/>
</dbReference>